<organism evidence="2 3">
    <name type="scientific">Araneus ventricosus</name>
    <name type="common">Orbweaver spider</name>
    <name type="synonym">Epeira ventricosa</name>
    <dbReference type="NCBI Taxonomy" id="182803"/>
    <lineage>
        <taxon>Eukaryota</taxon>
        <taxon>Metazoa</taxon>
        <taxon>Ecdysozoa</taxon>
        <taxon>Arthropoda</taxon>
        <taxon>Chelicerata</taxon>
        <taxon>Arachnida</taxon>
        <taxon>Araneae</taxon>
        <taxon>Araneomorphae</taxon>
        <taxon>Entelegynae</taxon>
        <taxon>Araneoidea</taxon>
        <taxon>Araneidae</taxon>
        <taxon>Araneus</taxon>
    </lineage>
</organism>
<protein>
    <submittedName>
        <fullName evidence="2">Uncharacterized protein</fullName>
    </submittedName>
</protein>
<keyword evidence="3" id="KW-1185">Reference proteome</keyword>
<feature type="region of interest" description="Disordered" evidence="1">
    <location>
        <begin position="38"/>
        <end position="76"/>
    </location>
</feature>
<dbReference type="AlphaFoldDB" id="A0A4Y2W8I4"/>
<evidence type="ECO:0000313" key="3">
    <source>
        <dbReference type="Proteomes" id="UP000499080"/>
    </source>
</evidence>
<comment type="caution">
    <text evidence="2">The sequence shown here is derived from an EMBL/GenBank/DDBJ whole genome shotgun (WGS) entry which is preliminary data.</text>
</comment>
<evidence type="ECO:0000256" key="1">
    <source>
        <dbReference type="SAM" id="MobiDB-lite"/>
    </source>
</evidence>
<name>A0A4Y2W8I4_ARAVE</name>
<accession>A0A4Y2W8I4</accession>
<evidence type="ECO:0000313" key="2">
    <source>
        <dbReference type="EMBL" id="GBO32924.1"/>
    </source>
</evidence>
<gene>
    <name evidence="2" type="ORF">AVEN_209695_1</name>
</gene>
<reference evidence="2 3" key="1">
    <citation type="journal article" date="2019" name="Sci. Rep.">
        <title>Orb-weaving spider Araneus ventricosus genome elucidates the spidroin gene catalogue.</title>
        <authorList>
            <person name="Kono N."/>
            <person name="Nakamura H."/>
            <person name="Ohtoshi R."/>
            <person name="Moran D.A.P."/>
            <person name="Shinohara A."/>
            <person name="Yoshida Y."/>
            <person name="Fujiwara M."/>
            <person name="Mori M."/>
            <person name="Tomita M."/>
            <person name="Arakawa K."/>
        </authorList>
    </citation>
    <scope>NUCLEOTIDE SEQUENCE [LARGE SCALE GENOMIC DNA]</scope>
</reference>
<dbReference type="EMBL" id="BGPR01056424">
    <property type="protein sequence ID" value="GBO32924.1"/>
    <property type="molecule type" value="Genomic_DNA"/>
</dbReference>
<dbReference type="Proteomes" id="UP000499080">
    <property type="component" value="Unassembled WGS sequence"/>
</dbReference>
<sequence>MAVVSYYFTIVTSDMSAKQIFTSPFFRMLSSFFPHVHTQRPPPCSDEFFTPERIRGSESSKGTTGSDSDQKERIREIGFVMNPGNRIRESELDSL</sequence>
<proteinExistence type="predicted"/>